<evidence type="ECO:0000256" key="3">
    <source>
        <dbReference type="ARBA" id="ARBA00012729"/>
    </source>
</evidence>
<evidence type="ECO:0000256" key="4">
    <source>
        <dbReference type="ARBA" id="ARBA00022512"/>
    </source>
</evidence>
<sequence length="685" mass="70945">MLSIKKLFTTAVAVVNLVSAAQNSVAVYWGQNGFGQSTEDGGQQPLRYYCDNSDVDIVVLSFVTGFPQLVLNFANQCGDTFSDGLLHCSAIGDDIEYCQGNGKKVLLSLGGSTDTYGFTTDEQGTAFAQVLWDKFGEGTGDDERPFDAAVVDGFDFDIEVGTQTGYVALATALIGLFATGTKQYYLSAAPQCPIPDAHLSDLLSTVPLDYVFIQFYNNYCNVDTADFNIDDWQTFAETAPNSNVELFVGLPGADVSSITGYIDAEELASNLELLRSMSNFAGVSLWDASLAWPNVDTEGDNFAVQVKNVLNGEPPSSSSSTEDSSSSEASSTEDSSSSEASSTEDSSSSEASSTEDSSSSEASSTEDSSSSEASSTEDSSSSEASSTEDSSSSEVSSTEDSSSSEASSTEDSSSSEASSTEDPTSTEESTTEDPTSTGESTSSEDPSSSSQLSSNQVSTTEDPISSAETTSADPSSNSLAGLAGPTYYGNTSTTAFQTVAGGAAASSSGESYVTISDIQTTVITITSCSENKCHITPVTTGYVYYTSIDTVYTTYCPLTANNVVVKAQSTQAAPGYVEAQSSSANQPLGTVTYGGGSQPTGAQSPSNNNEVSPSNNNGVSSGNPQELTSNGGLVAVASFVSIGSYSSATNYTTSTPVPVFEGAAVQNAGYIAWLTIPLLFLAAIF</sequence>
<keyword evidence="4" id="KW-0134">Cell wall</keyword>
<evidence type="ECO:0000256" key="13">
    <source>
        <dbReference type="RuleBase" id="RU000489"/>
    </source>
</evidence>
<dbReference type="InterPro" id="IPR001579">
    <property type="entry name" value="Glyco_hydro_18_chit_AS"/>
</dbReference>
<keyword evidence="7 13" id="KW-0378">Hydrolase</keyword>
<feature type="signal peptide" evidence="15">
    <location>
        <begin position="1"/>
        <end position="20"/>
    </location>
</feature>
<dbReference type="EC" id="3.2.1.14" evidence="3"/>
<evidence type="ECO:0000256" key="11">
    <source>
        <dbReference type="ARBA" id="ARBA00023295"/>
    </source>
</evidence>
<comment type="subcellular location">
    <subcellularLocation>
        <location evidence="2">Secreted</location>
        <location evidence="2">Cell wall</location>
    </subcellularLocation>
</comment>
<evidence type="ECO:0000259" key="16">
    <source>
        <dbReference type="PROSITE" id="PS51910"/>
    </source>
</evidence>
<dbReference type="InterPro" id="IPR025928">
    <property type="entry name" value="Flocculin_t3_rpt"/>
</dbReference>
<keyword evidence="6 15" id="KW-0732">Signal</keyword>
<dbReference type="GO" id="GO:0000272">
    <property type="term" value="P:polysaccharide catabolic process"/>
    <property type="evidence" value="ECO:0007669"/>
    <property type="project" value="UniProtKB-KW"/>
</dbReference>
<evidence type="ECO:0000313" key="17">
    <source>
        <dbReference type="EMBL" id="KAG7664289.1"/>
    </source>
</evidence>
<dbReference type="GO" id="GO:0008061">
    <property type="term" value="F:chitin binding"/>
    <property type="evidence" value="ECO:0007669"/>
    <property type="project" value="UniProtKB-KW"/>
</dbReference>
<reference evidence="17 18" key="1">
    <citation type="journal article" date="2021" name="DNA Res.">
        <title>Genome analysis of Candida subhashii reveals its hybrid nature and dual mitochondrial genome conformations.</title>
        <authorList>
            <person name="Mixao V."/>
            <person name="Hegedusova E."/>
            <person name="Saus E."/>
            <person name="Pryszcz L.P."/>
            <person name="Cillingova A."/>
            <person name="Nosek J."/>
            <person name="Gabaldon T."/>
        </authorList>
    </citation>
    <scope>NUCLEOTIDE SEQUENCE [LARGE SCALE GENOMIC DNA]</scope>
    <source>
        <strain evidence="17 18">CBS 10753</strain>
    </source>
</reference>
<gene>
    <name evidence="17" type="ORF">J8A68_002204</name>
</gene>
<dbReference type="GO" id="GO:0009277">
    <property type="term" value="C:fungal-type cell wall"/>
    <property type="evidence" value="ECO:0007669"/>
    <property type="project" value="UniProtKB-ARBA"/>
</dbReference>
<dbReference type="InterPro" id="IPR045321">
    <property type="entry name" value="Cts1-like"/>
</dbReference>
<dbReference type="PROSITE" id="PS01095">
    <property type="entry name" value="GH18_1"/>
    <property type="match status" value="1"/>
</dbReference>
<dbReference type="PANTHER" id="PTHR45708">
    <property type="entry name" value="ENDOCHITINASE"/>
    <property type="match status" value="1"/>
</dbReference>
<dbReference type="GO" id="GO:0008843">
    <property type="term" value="F:endochitinase activity"/>
    <property type="evidence" value="ECO:0007669"/>
    <property type="project" value="UniProtKB-EC"/>
</dbReference>
<dbReference type="GO" id="GO:0005576">
    <property type="term" value="C:extracellular region"/>
    <property type="evidence" value="ECO:0007669"/>
    <property type="project" value="TreeGrafter"/>
</dbReference>
<comment type="catalytic activity">
    <reaction evidence="1">
        <text>Random endo-hydrolysis of N-acetyl-beta-D-glucosaminide (1-&gt;4)-beta-linkages in chitin and chitodextrins.</text>
        <dbReference type="EC" id="3.2.1.14"/>
    </reaction>
</comment>
<dbReference type="GeneID" id="73469005"/>
<evidence type="ECO:0000256" key="12">
    <source>
        <dbReference type="ARBA" id="ARBA00023326"/>
    </source>
</evidence>
<dbReference type="PANTHER" id="PTHR45708:SF49">
    <property type="entry name" value="ENDOCHITINASE"/>
    <property type="match status" value="1"/>
</dbReference>
<feature type="domain" description="GH18" evidence="16">
    <location>
        <begin position="23"/>
        <end position="313"/>
    </location>
</feature>
<dbReference type="OrthoDB" id="6020543at2759"/>
<evidence type="ECO:0000313" key="18">
    <source>
        <dbReference type="Proteomes" id="UP000694255"/>
    </source>
</evidence>
<name>A0A8J5QDY2_9ASCO</name>
<evidence type="ECO:0000256" key="7">
    <source>
        <dbReference type="ARBA" id="ARBA00022801"/>
    </source>
</evidence>
<dbReference type="RefSeq" id="XP_049264521.1">
    <property type="nucleotide sequence ID" value="XM_049405930.1"/>
</dbReference>
<dbReference type="Pfam" id="PF13928">
    <property type="entry name" value="Flocculin_t3"/>
    <property type="match status" value="1"/>
</dbReference>
<dbReference type="GO" id="GO:0006032">
    <property type="term" value="P:chitin catabolic process"/>
    <property type="evidence" value="ECO:0007669"/>
    <property type="project" value="UniProtKB-KW"/>
</dbReference>
<feature type="compositionally biased region" description="Low complexity" evidence="14">
    <location>
        <begin position="604"/>
        <end position="623"/>
    </location>
</feature>
<feature type="chain" id="PRO_5035249695" description="chitinase" evidence="15">
    <location>
        <begin position="21"/>
        <end position="685"/>
    </location>
</feature>
<evidence type="ECO:0000256" key="14">
    <source>
        <dbReference type="SAM" id="MobiDB-lite"/>
    </source>
</evidence>
<evidence type="ECO:0000256" key="5">
    <source>
        <dbReference type="ARBA" id="ARBA00022669"/>
    </source>
</evidence>
<dbReference type="AlphaFoldDB" id="A0A8J5QDY2"/>
<evidence type="ECO:0000256" key="6">
    <source>
        <dbReference type="ARBA" id="ARBA00022729"/>
    </source>
</evidence>
<dbReference type="PROSITE" id="PS51910">
    <property type="entry name" value="GH18_2"/>
    <property type="match status" value="1"/>
</dbReference>
<comment type="caution">
    <text evidence="17">The sequence shown here is derived from an EMBL/GenBank/DDBJ whole genome shotgun (WGS) entry which is preliminary data.</text>
</comment>
<keyword evidence="8" id="KW-0146">Chitin degradation</keyword>
<accession>A0A8J5QDY2</accession>
<keyword evidence="10" id="KW-0119">Carbohydrate metabolism</keyword>
<evidence type="ECO:0000256" key="2">
    <source>
        <dbReference type="ARBA" id="ARBA00004191"/>
    </source>
</evidence>
<proteinExistence type="predicted"/>
<keyword evidence="18" id="KW-1185">Reference proteome</keyword>
<feature type="compositionally biased region" description="Polar residues" evidence="14">
    <location>
        <begin position="451"/>
        <end position="478"/>
    </location>
</feature>
<feature type="region of interest" description="Disordered" evidence="14">
    <location>
        <begin position="309"/>
        <end position="478"/>
    </location>
</feature>
<evidence type="ECO:0000256" key="9">
    <source>
        <dbReference type="ARBA" id="ARBA00023180"/>
    </source>
</evidence>
<keyword evidence="5" id="KW-0147">Chitin-binding</keyword>
<dbReference type="CDD" id="cd02877">
    <property type="entry name" value="GH18_hevamine_XipI_class_III"/>
    <property type="match status" value="1"/>
</dbReference>
<dbReference type="Pfam" id="PF00704">
    <property type="entry name" value="Glyco_hydro_18"/>
    <property type="match status" value="1"/>
</dbReference>
<evidence type="ECO:0000256" key="15">
    <source>
        <dbReference type="SAM" id="SignalP"/>
    </source>
</evidence>
<organism evidence="17 18">
    <name type="scientific">[Candida] subhashii</name>
    <dbReference type="NCBI Taxonomy" id="561895"/>
    <lineage>
        <taxon>Eukaryota</taxon>
        <taxon>Fungi</taxon>
        <taxon>Dikarya</taxon>
        <taxon>Ascomycota</taxon>
        <taxon>Saccharomycotina</taxon>
        <taxon>Pichiomycetes</taxon>
        <taxon>Debaryomycetaceae</taxon>
        <taxon>Spathaspora</taxon>
    </lineage>
</organism>
<keyword evidence="11 13" id="KW-0326">Glycosidase</keyword>
<dbReference type="Proteomes" id="UP000694255">
    <property type="component" value="Unassembled WGS sequence"/>
</dbReference>
<feature type="compositionally biased region" description="Low complexity" evidence="14">
    <location>
        <begin position="313"/>
        <end position="450"/>
    </location>
</feature>
<keyword evidence="9" id="KW-0325">Glycoprotein</keyword>
<evidence type="ECO:0000256" key="10">
    <source>
        <dbReference type="ARBA" id="ARBA00023277"/>
    </source>
</evidence>
<dbReference type="InterPro" id="IPR001223">
    <property type="entry name" value="Glyco_hydro18_cat"/>
</dbReference>
<protein>
    <recommendedName>
        <fullName evidence="3">chitinase</fullName>
        <ecNumber evidence="3">3.2.1.14</ecNumber>
    </recommendedName>
</protein>
<evidence type="ECO:0000256" key="8">
    <source>
        <dbReference type="ARBA" id="ARBA00023024"/>
    </source>
</evidence>
<feature type="region of interest" description="Disordered" evidence="14">
    <location>
        <begin position="587"/>
        <end position="625"/>
    </location>
</feature>
<evidence type="ECO:0000256" key="1">
    <source>
        <dbReference type="ARBA" id="ARBA00000822"/>
    </source>
</evidence>
<dbReference type="EMBL" id="JAGSYN010000100">
    <property type="protein sequence ID" value="KAG7664289.1"/>
    <property type="molecule type" value="Genomic_DNA"/>
</dbReference>
<dbReference type="InterPro" id="IPR050542">
    <property type="entry name" value="Glycosyl_Hydrlase18_Chitinase"/>
</dbReference>
<keyword evidence="12" id="KW-0624">Polysaccharide degradation</keyword>
<keyword evidence="4" id="KW-0964">Secreted</keyword>